<comment type="subcellular location">
    <subcellularLocation>
        <location evidence="2">Cytoplasm</location>
    </subcellularLocation>
</comment>
<evidence type="ECO:0000256" key="8">
    <source>
        <dbReference type="ARBA" id="ARBA00022695"/>
    </source>
</evidence>
<dbReference type="GO" id="GO:0042276">
    <property type="term" value="P:error-prone translesion synthesis"/>
    <property type="evidence" value="ECO:0007669"/>
    <property type="project" value="TreeGrafter"/>
</dbReference>
<evidence type="ECO:0000256" key="12">
    <source>
        <dbReference type="ARBA" id="ARBA00022842"/>
    </source>
</evidence>
<dbReference type="EC" id="2.7.7.7" evidence="4"/>
<evidence type="ECO:0000256" key="7">
    <source>
        <dbReference type="ARBA" id="ARBA00022679"/>
    </source>
</evidence>
<dbReference type="EMBL" id="ADZX01000395">
    <property type="protein sequence ID" value="EFK96852.1"/>
    <property type="molecule type" value="Genomic_DNA"/>
</dbReference>
<dbReference type="PROSITE" id="PS50173">
    <property type="entry name" value="UMUC"/>
    <property type="match status" value="1"/>
</dbReference>
<organism evidence="18">
    <name type="scientific">sediment metagenome</name>
    <dbReference type="NCBI Taxonomy" id="749907"/>
    <lineage>
        <taxon>unclassified sequences</taxon>
        <taxon>metagenomes</taxon>
        <taxon>ecological metagenomes</taxon>
    </lineage>
</organism>
<evidence type="ECO:0000259" key="17">
    <source>
        <dbReference type="PROSITE" id="PS50173"/>
    </source>
</evidence>
<evidence type="ECO:0000256" key="1">
    <source>
        <dbReference type="ARBA" id="ARBA00001946"/>
    </source>
</evidence>
<dbReference type="PANTHER" id="PTHR11076:SF33">
    <property type="entry name" value="DNA POLYMERASE KAPPA"/>
    <property type="match status" value="1"/>
</dbReference>
<dbReference type="Pfam" id="PF00817">
    <property type="entry name" value="IMS"/>
    <property type="match status" value="1"/>
</dbReference>
<comment type="caution">
    <text evidence="18">The sequence shown here is derived from an EMBL/GenBank/DDBJ whole genome shotgun (WGS) entry which is preliminary data.</text>
</comment>
<name>D9PHW5_9ZZZZ</name>
<evidence type="ECO:0000256" key="13">
    <source>
        <dbReference type="ARBA" id="ARBA00022932"/>
    </source>
</evidence>
<comment type="catalytic activity">
    <reaction evidence="16">
        <text>DNA(n) + a 2'-deoxyribonucleoside 5'-triphosphate = DNA(n+1) + diphosphate</text>
        <dbReference type="Rhea" id="RHEA:22508"/>
        <dbReference type="Rhea" id="RHEA-COMP:17339"/>
        <dbReference type="Rhea" id="RHEA-COMP:17340"/>
        <dbReference type="ChEBI" id="CHEBI:33019"/>
        <dbReference type="ChEBI" id="CHEBI:61560"/>
        <dbReference type="ChEBI" id="CHEBI:173112"/>
        <dbReference type="EC" id="2.7.7.7"/>
    </reaction>
</comment>
<keyword evidence="6" id="KW-0963">Cytoplasm</keyword>
<dbReference type="SUPFAM" id="SSF56672">
    <property type="entry name" value="DNA/RNA polymerases"/>
    <property type="match status" value="1"/>
</dbReference>
<evidence type="ECO:0000256" key="5">
    <source>
        <dbReference type="ARBA" id="ARBA00022457"/>
    </source>
</evidence>
<evidence type="ECO:0000256" key="4">
    <source>
        <dbReference type="ARBA" id="ARBA00012417"/>
    </source>
</evidence>
<comment type="similarity">
    <text evidence="3">Belongs to the DNA polymerase type-Y family.</text>
</comment>
<proteinExistence type="inferred from homology"/>
<comment type="cofactor">
    <cofactor evidence="1">
        <name>Mg(2+)</name>
        <dbReference type="ChEBI" id="CHEBI:18420"/>
    </cofactor>
</comment>
<dbReference type="Gene3D" id="3.30.70.270">
    <property type="match status" value="1"/>
</dbReference>
<evidence type="ECO:0000256" key="9">
    <source>
        <dbReference type="ARBA" id="ARBA00022705"/>
    </source>
</evidence>
<evidence type="ECO:0000313" key="18">
    <source>
        <dbReference type="EMBL" id="EFK96852.1"/>
    </source>
</evidence>
<dbReference type="GO" id="GO:0006281">
    <property type="term" value="P:DNA repair"/>
    <property type="evidence" value="ECO:0007669"/>
    <property type="project" value="UniProtKB-KW"/>
</dbReference>
<keyword evidence="12" id="KW-0460">Magnesium</keyword>
<keyword evidence="8 18" id="KW-0548">Nucleotidyltransferase</keyword>
<keyword evidence="7 18" id="KW-0808">Transferase</keyword>
<keyword evidence="15" id="KW-0234">DNA repair</keyword>
<dbReference type="GO" id="GO:0046872">
    <property type="term" value="F:metal ion binding"/>
    <property type="evidence" value="ECO:0007669"/>
    <property type="project" value="UniProtKB-KW"/>
</dbReference>
<dbReference type="AlphaFoldDB" id="D9PHW5"/>
<dbReference type="GO" id="GO:0005829">
    <property type="term" value="C:cytosol"/>
    <property type="evidence" value="ECO:0007669"/>
    <property type="project" value="TreeGrafter"/>
</dbReference>
<evidence type="ECO:0000256" key="2">
    <source>
        <dbReference type="ARBA" id="ARBA00004496"/>
    </source>
</evidence>
<dbReference type="PANTHER" id="PTHR11076">
    <property type="entry name" value="DNA REPAIR POLYMERASE UMUC / TRANSFERASE FAMILY MEMBER"/>
    <property type="match status" value="1"/>
</dbReference>
<dbReference type="GO" id="GO:0006260">
    <property type="term" value="P:DNA replication"/>
    <property type="evidence" value="ECO:0007669"/>
    <property type="project" value="UniProtKB-KW"/>
</dbReference>
<keyword evidence="5" id="KW-0515">Mutator protein</keyword>
<reference evidence="18" key="2">
    <citation type="journal article" date="2011" name="Microb. Ecol.">
        <title>Taxonomic and Functional Metagenomic Profiling of the Microbial Community in the Anoxic Sediment of a Sub-saline Shallow Lake (Laguna de Carrizo, Central Spain).</title>
        <authorList>
            <person name="Ferrer M."/>
            <person name="Guazzaroni M.E."/>
            <person name="Richter M."/>
            <person name="Garcia-Salamanca A."/>
            <person name="Yarza P."/>
            <person name="Suarez-Suarez A."/>
            <person name="Solano J."/>
            <person name="Alcaide M."/>
            <person name="van Dillewijn P."/>
            <person name="Molina-Henares M.A."/>
            <person name="Lopez-Cortes N."/>
            <person name="Al-Ramahi Y."/>
            <person name="Guerrero C."/>
            <person name="Acosta A."/>
            <person name="de Eugenio L.I."/>
            <person name="Martinez V."/>
            <person name="Marques S."/>
            <person name="Rojo F."/>
            <person name="Santero E."/>
            <person name="Genilloud O."/>
            <person name="Perez-Perez J."/>
            <person name="Rossello-Mora R."/>
            <person name="Ramos J.L."/>
        </authorList>
    </citation>
    <scope>NUCLEOTIDE SEQUENCE</scope>
</reference>
<feature type="domain" description="UmuC" evidence="17">
    <location>
        <begin position="14"/>
        <end position="114"/>
    </location>
</feature>
<keyword evidence="9" id="KW-0235">DNA replication</keyword>
<keyword evidence="14" id="KW-0238">DNA-binding</keyword>
<dbReference type="InterPro" id="IPR050116">
    <property type="entry name" value="DNA_polymerase-Y"/>
</dbReference>
<dbReference type="InterPro" id="IPR043128">
    <property type="entry name" value="Rev_trsase/Diguanyl_cyclase"/>
</dbReference>
<dbReference type="GO" id="GO:0003677">
    <property type="term" value="F:DNA binding"/>
    <property type="evidence" value="ECO:0007669"/>
    <property type="project" value="UniProtKB-KW"/>
</dbReference>
<evidence type="ECO:0000256" key="15">
    <source>
        <dbReference type="ARBA" id="ARBA00023204"/>
    </source>
</evidence>
<dbReference type="InterPro" id="IPR001126">
    <property type="entry name" value="UmuC"/>
</dbReference>
<protein>
    <recommendedName>
        <fullName evidence="4">DNA-directed DNA polymerase</fullName>
        <ecNumber evidence="4">2.7.7.7</ecNumber>
    </recommendedName>
</protein>
<dbReference type="GO" id="GO:0009432">
    <property type="term" value="P:SOS response"/>
    <property type="evidence" value="ECO:0007669"/>
    <property type="project" value="TreeGrafter"/>
</dbReference>
<evidence type="ECO:0000256" key="11">
    <source>
        <dbReference type="ARBA" id="ARBA00022763"/>
    </source>
</evidence>
<evidence type="ECO:0000256" key="10">
    <source>
        <dbReference type="ARBA" id="ARBA00022723"/>
    </source>
</evidence>
<accession>D9PHW5</accession>
<keyword evidence="10" id="KW-0479">Metal-binding</keyword>
<evidence type="ECO:0000256" key="6">
    <source>
        <dbReference type="ARBA" id="ARBA00022490"/>
    </source>
</evidence>
<dbReference type="Gene3D" id="3.40.1170.60">
    <property type="match status" value="1"/>
</dbReference>
<evidence type="ECO:0000256" key="14">
    <source>
        <dbReference type="ARBA" id="ARBA00023125"/>
    </source>
</evidence>
<dbReference type="GO" id="GO:0003887">
    <property type="term" value="F:DNA-directed DNA polymerase activity"/>
    <property type="evidence" value="ECO:0007669"/>
    <property type="project" value="UniProtKB-KW"/>
</dbReference>
<reference evidence="18" key="1">
    <citation type="submission" date="2010-07" db="EMBL/GenBank/DDBJ databases">
        <authorList>
            <consortium name="CONSOLIDER consortium CSD2007-00005"/>
            <person name="Guazzaroni M.-E."/>
            <person name="Richter M."/>
            <person name="Garcia-Salamanca A."/>
            <person name="Yarza P."/>
            <person name="Ferrer M."/>
        </authorList>
    </citation>
    <scope>NUCLEOTIDE SEQUENCE</scope>
</reference>
<keyword evidence="13" id="KW-0239">DNA-directed DNA polymerase</keyword>
<keyword evidence="11" id="KW-0227">DNA damage</keyword>
<gene>
    <name evidence="18" type="primary">dinB</name>
    <name evidence="18" type="ORF">LDC_1117</name>
</gene>
<dbReference type="InterPro" id="IPR043502">
    <property type="entry name" value="DNA/RNA_pol_sf"/>
</dbReference>
<dbReference type="FunFam" id="3.40.1170.60:FF:000001">
    <property type="entry name" value="DNA polymerase IV"/>
    <property type="match status" value="1"/>
</dbReference>
<evidence type="ECO:0000256" key="16">
    <source>
        <dbReference type="ARBA" id="ARBA00049244"/>
    </source>
</evidence>
<evidence type="ECO:0000256" key="3">
    <source>
        <dbReference type="ARBA" id="ARBA00010945"/>
    </source>
</evidence>
<sequence>MSDWAFSQSMKKRILHIDMDAFFAAVEQQKRPELEGKPVVIGGRGDPSKRGVVSTANYEARKYGVHSAMPMKSAYKLCPHAVYLPVDYDAYCAASLKFKEVLKSISPIMVLKKV</sequence>